<dbReference type="AlphaFoldDB" id="A0A0R3LLI5"/>
<evidence type="ECO:0000313" key="2">
    <source>
        <dbReference type="Proteomes" id="UP000051913"/>
    </source>
</evidence>
<sequence length="269" mass="29043">MRLDMALAAKSPTKPDFKVPSLCEASPEYAALIARREGLFAQKATTEKEIAGLIKALRTVPPAERHSKAVAELVGDHISQSEPPRPSRERLNELQQHLNAIDKATRVVDVLISLSATSPTLPTNYTLFRRIGSMKTNGSAQWTLFVQSGDEFLWAVAVQDLSTSGSALYGPTLSVPTGVSVWALHSILINNAITTDSAIVYAQVAENDPGAINAFQRAVTQQVTAISVNGGWLQTRTDTSATIRIRVGLAATTVIVGTRGWIDRRGRDN</sequence>
<dbReference type="EMBL" id="LLXX01000101">
    <property type="protein sequence ID" value="KRR06815.1"/>
    <property type="molecule type" value="Genomic_DNA"/>
</dbReference>
<proteinExistence type="predicted"/>
<dbReference type="Proteomes" id="UP000051913">
    <property type="component" value="Unassembled WGS sequence"/>
</dbReference>
<keyword evidence="2" id="KW-1185">Reference proteome</keyword>
<accession>A0A0R3LLI5</accession>
<comment type="caution">
    <text evidence="1">The sequence shown here is derived from an EMBL/GenBank/DDBJ whole genome shotgun (WGS) entry which is preliminary data.</text>
</comment>
<gene>
    <name evidence="1" type="ORF">CP49_01540</name>
</gene>
<name>A0A0R3LLI5_9BRAD</name>
<organism evidence="1 2">
    <name type="scientific">Bradyrhizobium valentinum</name>
    <dbReference type="NCBI Taxonomy" id="1518501"/>
    <lineage>
        <taxon>Bacteria</taxon>
        <taxon>Pseudomonadati</taxon>
        <taxon>Pseudomonadota</taxon>
        <taxon>Alphaproteobacteria</taxon>
        <taxon>Hyphomicrobiales</taxon>
        <taxon>Nitrobacteraceae</taxon>
        <taxon>Bradyrhizobium</taxon>
    </lineage>
</organism>
<reference evidence="1 2" key="1">
    <citation type="submission" date="2014-03" db="EMBL/GenBank/DDBJ databases">
        <title>Bradyrhizobium valentinum sp. nov., isolated from effective nodules of Lupinus mariae-josephae, a lupine endemic of basic-lime soils in Eastern Spain.</title>
        <authorList>
            <person name="Duran D."/>
            <person name="Rey L."/>
            <person name="Navarro A."/>
            <person name="Busquets A."/>
            <person name="Imperial J."/>
            <person name="Ruiz-Argueso T."/>
        </authorList>
    </citation>
    <scope>NUCLEOTIDE SEQUENCE [LARGE SCALE GENOMIC DNA]</scope>
    <source>
        <strain evidence="1 2">LmjM3</strain>
    </source>
</reference>
<evidence type="ECO:0000313" key="1">
    <source>
        <dbReference type="EMBL" id="KRR06815.1"/>
    </source>
</evidence>
<protein>
    <submittedName>
        <fullName evidence="1">Uncharacterized protein</fullName>
    </submittedName>
</protein>